<keyword evidence="6 9" id="KW-1133">Transmembrane helix</keyword>
<dbReference type="InterPro" id="IPR001851">
    <property type="entry name" value="ABC_transp_permease"/>
</dbReference>
<keyword evidence="4 9" id="KW-0812">Transmembrane</keyword>
<keyword evidence="3" id="KW-1003">Cell membrane</keyword>
<dbReference type="RefSeq" id="WP_377263333.1">
    <property type="nucleotide sequence ID" value="NZ_JBHMAA010000019.1"/>
</dbReference>
<dbReference type="PANTHER" id="PTHR11795:SF447">
    <property type="entry name" value="ABC TRANSPORTER PERMEASE PROTEIN"/>
    <property type="match status" value="1"/>
</dbReference>
<evidence type="ECO:0000256" key="1">
    <source>
        <dbReference type="ARBA" id="ARBA00004651"/>
    </source>
</evidence>
<evidence type="ECO:0000256" key="8">
    <source>
        <dbReference type="ARBA" id="ARBA00037998"/>
    </source>
</evidence>
<evidence type="ECO:0000256" key="6">
    <source>
        <dbReference type="ARBA" id="ARBA00022989"/>
    </source>
</evidence>
<keyword evidence="2" id="KW-0813">Transport</keyword>
<keyword evidence="11" id="KW-1185">Reference proteome</keyword>
<evidence type="ECO:0000313" key="10">
    <source>
        <dbReference type="EMBL" id="MFB9950696.1"/>
    </source>
</evidence>
<feature type="transmembrane region" description="Helical" evidence="9">
    <location>
        <begin position="263"/>
        <end position="284"/>
    </location>
</feature>
<dbReference type="EMBL" id="JBHMAA010000019">
    <property type="protein sequence ID" value="MFB9950696.1"/>
    <property type="molecule type" value="Genomic_DNA"/>
</dbReference>
<dbReference type="InterPro" id="IPR052157">
    <property type="entry name" value="BCAA_transport_permease"/>
</dbReference>
<evidence type="ECO:0000313" key="11">
    <source>
        <dbReference type="Proteomes" id="UP001589692"/>
    </source>
</evidence>
<reference evidence="10 11" key="1">
    <citation type="submission" date="2024-09" db="EMBL/GenBank/DDBJ databases">
        <authorList>
            <person name="Sun Q."/>
            <person name="Mori K."/>
        </authorList>
    </citation>
    <scope>NUCLEOTIDE SEQUENCE [LARGE SCALE GENOMIC DNA]</scope>
    <source>
        <strain evidence="10 11">TBRC 4938</strain>
    </source>
</reference>
<name>A0ABV6AJA5_9HYPH</name>
<dbReference type="Pfam" id="PF02653">
    <property type="entry name" value="BPD_transp_2"/>
    <property type="match status" value="1"/>
</dbReference>
<comment type="similarity">
    <text evidence="8">Belongs to the binding-protein-dependent transport system permease family. LivHM subfamily.</text>
</comment>
<gene>
    <name evidence="10" type="ORF">ACFFP0_17725</name>
</gene>
<feature type="transmembrane region" description="Helical" evidence="9">
    <location>
        <begin position="64"/>
        <end position="84"/>
    </location>
</feature>
<evidence type="ECO:0000256" key="2">
    <source>
        <dbReference type="ARBA" id="ARBA00022448"/>
    </source>
</evidence>
<feature type="transmembrane region" description="Helical" evidence="9">
    <location>
        <begin position="6"/>
        <end position="30"/>
    </location>
</feature>
<feature type="transmembrane region" description="Helical" evidence="9">
    <location>
        <begin position="42"/>
        <end position="58"/>
    </location>
</feature>
<evidence type="ECO:0000256" key="3">
    <source>
        <dbReference type="ARBA" id="ARBA00022475"/>
    </source>
</evidence>
<comment type="caution">
    <text evidence="10">The sequence shown here is derived from an EMBL/GenBank/DDBJ whole genome shotgun (WGS) entry which is preliminary data.</text>
</comment>
<organism evidence="10 11">
    <name type="scientific">Rhizobium puerariae</name>
    <dbReference type="NCBI Taxonomy" id="1585791"/>
    <lineage>
        <taxon>Bacteria</taxon>
        <taxon>Pseudomonadati</taxon>
        <taxon>Pseudomonadota</taxon>
        <taxon>Alphaproteobacteria</taxon>
        <taxon>Hyphomicrobiales</taxon>
        <taxon>Rhizobiaceae</taxon>
        <taxon>Rhizobium/Agrobacterium group</taxon>
        <taxon>Rhizobium</taxon>
    </lineage>
</organism>
<dbReference type="PANTHER" id="PTHR11795">
    <property type="entry name" value="BRANCHED-CHAIN AMINO ACID TRANSPORT SYSTEM PERMEASE PROTEIN LIVH"/>
    <property type="match status" value="1"/>
</dbReference>
<feature type="transmembrane region" description="Helical" evidence="9">
    <location>
        <begin position="223"/>
        <end position="251"/>
    </location>
</feature>
<feature type="transmembrane region" description="Helical" evidence="9">
    <location>
        <begin position="137"/>
        <end position="164"/>
    </location>
</feature>
<sequence>MDQMLIGLIQIFYAIGLLLLTSIGLAVAFGMMRIVNFAHGEFIMLGGFTMVFACQAGINFFVSMLVVTPLVTALLGMIVERIIIRPLYGRIIDTILATWGLSLLLIGLASTWIGYYQTGLTAPFGNIAIGGELVSTYTLFIIALAAATAAIVYGVLRFTSFGLLCRSVMQDVDMASAVGINTGRIYALTFGISTALAGLAGAAIAPLTGIVPTTGIAYATQAFITVISGGANAVIGTIVASSLFGAIYQIVSQYSSNILGQMAMLLSAIVILRLLPSGITGRFFKGSI</sequence>
<accession>A0ABV6AJA5</accession>
<evidence type="ECO:0000256" key="9">
    <source>
        <dbReference type="SAM" id="Phobius"/>
    </source>
</evidence>
<feature type="transmembrane region" description="Helical" evidence="9">
    <location>
        <begin position="185"/>
        <end position="211"/>
    </location>
</feature>
<proteinExistence type="inferred from homology"/>
<keyword evidence="5" id="KW-0029">Amino-acid transport</keyword>
<evidence type="ECO:0000256" key="7">
    <source>
        <dbReference type="ARBA" id="ARBA00023136"/>
    </source>
</evidence>
<protein>
    <submittedName>
        <fullName evidence="10">Branched-chain amino acid ABC transporter permease</fullName>
    </submittedName>
</protein>
<evidence type="ECO:0000256" key="4">
    <source>
        <dbReference type="ARBA" id="ARBA00022692"/>
    </source>
</evidence>
<feature type="transmembrane region" description="Helical" evidence="9">
    <location>
        <begin position="96"/>
        <end position="117"/>
    </location>
</feature>
<dbReference type="CDD" id="cd06582">
    <property type="entry name" value="TM_PBP1_LivH_like"/>
    <property type="match status" value="1"/>
</dbReference>
<comment type="subcellular location">
    <subcellularLocation>
        <location evidence="1">Cell membrane</location>
        <topology evidence="1">Multi-pass membrane protein</topology>
    </subcellularLocation>
</comment>
<keyword evidence="7 9" id="KW-0472">Membrane</keyword>
<evidence type="ECO:0000256" key="5">
    <source>
        <dbReference type="ARBA" id="ARBA00022970"/>
    </source>
</evidence>
<dbReference type="Proteomes" id="UP001589692">
    <property type="component" value="Unassembled WGS sequence"/>
</dbReference>